<feature type="compositionally biased region" description="Polar residues" evidence="1">
    <location>
        <begin position="1"/>
        <end position="15"/>
    </location>
</feature>
<dbReference type="Pfam" id="PF07873">
    <property type="entry name" value="YabP"/>
    <property type="match status" value="1"/>
</dbReference>
<feature type="region of interest" description="Disordered" evidence="1">
    <location>
        <begin position="1"/>
        <end position="22"/>
    </location>
</feature>
<dbReference type="NCBIfam" id="TIGR02892">
    <property type="entry name" value="spore_yabP"/>
    <property type="match status" value="1"/>
</dbReference>
<dbReference type="InterPro" id="IPR038705">
    <property type="entry name" value="YabP_sf"/>
</dbReference>
<evidence type="ECO:0000313" key="2">
    <source>
        <dbReference type="EMBL" id="GGE54084.1"/>
    </source>
</evidence>
<dbReference type="Gene3D" id="2.60.40.2000">
    <property type="match status" value="1"/>
</dbReference>
<keyword evidence="3" id="KW-1185">Reference proteome</keyword>
<dbReference type="EMBL" id="BMIR01000025">
    <property type="protein sequence ID" value="GGE54084.1"/>
    <property type="molecule type" value="Genomic_DNA"/>
</dbReference>
<proteinExistence type="predicted"/>
<name>A0A8J3E1I3_9BACL</name>
<dbReference type="InterPro" id="IPR012504">
    <property type="entry name" value="Spore_YabP"/>
</dbReference>
<evidence type="ECO:0000313" key="3">
    <source>
        <dbReference type="Proteomes" id="UP000628775"/>
    </source>
</evidence>
<dbReference type="Proteomes" id="UP000628775">
    <property type="component" value="Unassembled WGS sequence"/>
</dbReference>
<reference evidence="2" key="2">
    <citation type="submission" date="2020-09" db="EMBL/GenBank/DDBJ databases">
        <authorList>
            <person name="Sun Q."/>
            <person name="Zhou Y."/>
        </authorList>
    </citation>
    <scope>NUCLEOTIDE SEQUENCE</scope>
    <source>
        <strain evidence="2">CGMCC 1.15371</strain>
    </source>
</reference>
<evidence type="ECO:0000256" key="1">
    <source>
        <dbReference type="SAM" id="MobiDB-lite"/>
    </source>
</evidence>
<sequence length="105" mass="12136">MTMDNQYYPSNNLNNKRQEPNHDIVMRGRKKIEITGVKHVESFDHEEFLLETVMGYLAIKGVNLKMQNLSVDQGLVAIEGRIFDISYLDDQDGEQAKGFLSKLFR</sequence>
<dbReference type="GO" id="GO:0030435">
    <property type="term" value="P:sporulation resulting in formation of a cellular spore"/>
    <property type="evidence" value="ECO:0007669"/>
    <property type="project" value="InterPro"/>
</dbReference>
<protein>
    <submittedName>
        <fullName evidence="2">Spore protein YabP</fullName>
    </submittedName>
</protein>
<accession>A0A8J3E1I3</accession>
<dbReference type="AlphaFoldDB" id="A0A8J3E1I3"/>
<dbReference type="InterPro" id="IPR022476">
    <property type="entry name" value="Spore_YabP/YqfC"/>
</dbReference>
<organism evidence="2 3">
    <name type="scientific">Pullulanibacillus camelliae</name>
    <dbReference type="NCBI Taxonomy" id="1707096"/>
    <lineage>
        <taxon>Bacteria</taxon>
        <taxon>Bacillati</taxon>
        <taxon>Bacillota</taxon>
        <taxon>Bacilli</taxon>
        <taxon>Bacillales</taxon>
        <taxon>Sporolactobacillaceae</taxon>
        <taxon>Pullulanibacillus</taxon>
    </lineage>
</organism>
<comment type="caution">
    <text evidence="2">The sequence shown here is derived from an EMBL/GenBank/DDBJ whole genome shotgun (WGS) entry which is preliminary data.</text>
</comment>
<reference evidence="2" key="1">
    <citation type="journal article" date="2014" name="Int. J. Syst. Evol. Microbiol.">
        <title>Complete genome sequence of Corynebacterium casei LMG S-19264T (=DSM 44701T), isolated from a smear-ripened cheese.</title>
        <authorList>
            <consortium name="US DOE Joint Genome Institute (JGI-PGF)"/>
            <person name="Walter F."/>
            <person name="Albersmeier A."/>
            <person name="Kalinowski J."/>
            <person name="Ruckert C."/>
        </authorList>
    </citation>
    <scope>NUCLEOTIDE SEQUENCE</scope>
    <source>
        <strain evidence="2">CGMCC 1.15371</strain>
    </source>
</reference>
<gene>
    <name evidence="2" type="primary">yabP</name>
    <name evidence="2" type="ORF">GCM10011391_36250</name>
</gene>
<dbReference type="PIRSF" id="PIRSF011576">
    <property type="entry name" value="YabP"/>
    <property type="match status" value="1"/>
</dbReference>